<sequence length="390" mass="44609">MEEKISMCNFDENLIEIKKFEVLSELPNPFLFENGTMLEKKEQWEVRRRELYKLAVEMQYGTQPPAPEFMKIQTLCCNEEMKMDSYRIIAGRDNNSLSFKMVVFKPKGNDKYPAVVDGDLCWRYIYDPQFIDSFTDRGIMLVMFDRTEIAPDLVPGVRSGPLHELYTEYTFGTIGAWAWGFSRCIDALELLGIADMTCIAFSGHSRGGKAALLAGALDNRAAIVNPNASGQGGSGCFRIHMRAIDEKGSELRSEQMSDCAFYGIYHWFGPEMKQYTGSEGNLPFDEHYLKALVAPRILVETESASDIWANIIGTWETAMAAREVYRFLEAEDNLLLYFRKGEHEHTVEDVEKLVSVIRNRMCGEPVARGAFVLPFKKQRLIYHWKCPRNI</sequence>
<dbReference type="RefSeq" id="WP_069431690.1">
    <property type="nucleotide sequence ID" value="NZ_MEHA01000010.1"/>
</dbReference>
<organism evidence="5 6">
    <name type="scientific">Eisenbergiella tayi</name>
    <dbReference type="NCBI Taxonomy" id="1432052"/>
    <lineage>
        <taxon>Bacteria</taxon>
        <taxon>Bacillati</taxon>
        <taxon>Bacillota</taxon>
        <taxon>Clostridia</taxon>
        <taxon>Lachnospirales</taxon>
        <taxon>Lachnospiraceae</taxon>
        <taxon>Eisenbergiella</taxon>
    </lineage>
</organism>
<name>A0A1E3UHD3_9FIRM</name>
<keyword evidence="3" id="KW-0378">Hydrolase</keyword>
<evidence type="ECO:0000256" key="3">
    <source>
        <dbReference type="ARBA" id="ARBA00022801"/>
    </source>
</evidence>
<dbReference type="InterPro" id="IPR054579">
    <property type="entry name" value="GCE-like_dom"/>
</dbReference>
<dbReference type="InterPro" id="IPR029058">
    <property type="entry name" value="AB_hydrolase_fold"/>
</dbReference>
<accession>A0A1E3UHD3</accession>
<evidence type="ECO:0000256" key="1">
    <source>
        <dbReference type="ARBA" id="ARBA00022487"/>
    </source>
</evidence>
<dbReference type="SUPFAM" id="SSF53474">
    <property type="entry name" value="alpha/beta-Hydrolases"/>
    <property type="match status" value="1"/>
</dbReference>
<dbReference type="Proteomes" id="UP000094271">
    <property type="component" value="Unassembled WGS sequence"/>
</dbReference>
<keyword evidence="1" id="KW-0719">Serine esterase</keyword>
<proteinExistence type="predicted"/>
<dbReference type="AlphaFoldDB" id="A0A1E3UHD3"/>
<evidence type="ECO:0000256" key="2">
    <source>
        <dbReference type="ARBA" id="ARBA00022729"/>
    </source>
</evidence>
<protein>
    <recommendedName>
        <fullName evidence="4">4-O-methyl-glucuronoyl methylesterase-like domain-containing protein</fullName>
    </recommendedName>
</protein>
<feature type="domain" description="4-O-methyl-glucuronoyl methylesterase-like" evidence="4">
    <location>
        <begin position="92"/>
        <end position="328"/>
    </location>
</feature>
<keyword evidence="2" id="KW-0732">Signal</keyword>
<comment type="caution">
    <text evidence="5">The sequence shown here is derived from an EMBL/GenBank/DDBJ whole genome shotgun (WGS) entry which is preliminary data.</text>
</comment>
<dbReference type="Gene3D" id="3.40.50.1820">
    <property type="entry name" value="alpha/beta hydrolase"/>
    <property type="match status" value="1"/>
</dbReference>
<evidence type="ECO:0000313" key="6">
    <source>
        <dbReference type="Proteomes" id="UP000094271"/>
    </source>
</evidence>
<evidence type="ECO:0000313" key="5">
    <source>
        <dbReference type="EMBL" id="ODR50736.1"/>
    </source>
</evidence>
<reference evidence="5 6" key="1">
    <citation type="submission" date="2016-08" db="EMBL/GenBank/DDBJ databases">
        <authorList>
            <person name="Seilhamer J.J."/>
        </authorList>
    </citation>
    <scope>NUCLEOTIDE SEQUENCE [LARGE SCALE GENOMIC DNA]</scope>
    <source>
        <strain evidence="5 6">NML150140-1</strain>
    </source>
</reference>
<evidence type="ECO:0000259" key="4">
    <source>
        <dbReference type="Pfam" id="PF22244"/>
    </source>
</evidence>
<gene>
    <name evidence="5" type="ORF">BEI59_15350</name>
</gene>
<dbReference type="EMBL" id="MEHA01000010">
    <property type="protein sequence ID" value="ODR50736.1"/>
    <property type="molecule type" value="Genomic_DNA"/>
</dbReference>
<dbReference type="OrthoDB" id="9809261at2"/>
<dbReference type="GO" id="GO:0052689">
    <property type="term" value="F:carboxylic ester hydrolase activity"/>
    <property type="evidence" value="ECO:0007669"/>
    <property type="project" value="UniProtKB-KW"/>
</dbReference>
<dbReference type="Pfam" id="PF22244">
    <property type="entry name" value="GCE_fung"/>
    <property type="match status" value="1"/>
</dbReference>